<feature type="compositionally biased region" description="Basic and acidic residues" evidence="1">
    <location>
        <begin position="511"/>
        <end position="521"/>
    </location>
</feature>
<feature type="region of interest" description="Disordered" evidence="1">
    <location>
        <begin position="241"/>
        <end position="289"/>
    </location>
</feature>
<protein>
    <submittedName>
        <fullName evidence="2">Putative conserved glutamic acid-rich protein</fullName>
    </submittedName>
</protein>
<accession>A0A0G2DXP6</accession>
<feature type="region of interest" description="Disordered" evidence="1">
    <location>
        <begin position="455"/>
        <end position="588"/>
    </location>
</feature>
<evidence type="ECO:0000256" key="1">
    <source>
        <dbReference type="SAM" id="MobiDB-lite"/>
    </source>
</evidence>
<dbReference type="AlphaFoldDB" id="A0A0G2DXP6"/>
<sequence length="777" mass="83812">MDVSNQDEHMDFGSDLPLLDNDIDIDGASMRDASRGPSVEQDIMIEDIDETANALKVPADDEMIDEEYMEDDVHIPEEDMAGDDHNSATMYDEDDLIYEDEDVVVNDEEQVDVDFKDEDGPIMNQEGDTEGAHIEILEDEIPTELNDTQASNYVEASPVHEQPERSEQSDTATVEESLVSNETTTALVGTLNTGTEGQRAETEGLGHVDTSGIIQKTTDSEAPDAGNDVDGAQQQHTTESFNATSDDGHHDAGHAKSPQPTPTDDHPATTEDSNDNEEAYGDNATETSYEGHTLHPVKVQYDGTEICLFPPVEGTGTFFVQDAGLAFSPCDELLSACREVLGNSIEETHELVLDFPSLGLHLSEGSSYSKQLTIAQILDVYLALCQNDHHESPGPVYCTLRTRVSLASQYAFLVSAVNNGKGLSGVENHLRASTKGSGIYIGPHTPQEPITKAHETEAPKVADSKQSDDSPDEQSALHDRVNDEYPIQEETSTSNEDVPAQPKPKGVATSTHKDGDNKYEGLEDDSDISSSFDETLDEQGDALSADPAFHADTANENSHSNFSHGDDGLDPPKERTAQPSILTDEESGLIYDAGQAFSSDDGEAETAVKDFAFDPDGSVAGGAETIPADAIDHAKENQTVDNTDIDDELLGTEDFLAAGDVDGQETLNEVVDVGQGEVKKHTKRAAQEHNGIANEVPRSEREQDFNEAAEVPEGSSNISNDSGVSSGSPALDDEEDILTLDDEAVTAVQTSKRKATDEDDFGLMDPTTPEKKKHRPS</sequence>
<feature type="compositionally biased region" description="Low complexity" evidence="1">
    <location>
        <begin position="714"/>
        <end position="728"/>
    </location>
</feature>
<feature type="region of interest" description="Disordered" evidence="1">
    <location>
        <begin position="674"/>
        <end position="777"/>
    </location>
</feature>
<gene>
    <name evidence="2" type="ORF">UCRPC4_g06614</name>
</gene>
<organism evidence="2 3">
    <name type="scientific">Phaeomoniella chlamydospora</name>
    <name type="common">Phaeoacremonium chlamydosporum</name>
    <dbReference type="NCBI Taxonomy" id="158046"/>
    <lineage>
        <taxon>Eukaryota</taxon>
        <taxon>Fungi</taxon>
        <taxon>Dikarya</taxon>
        <taxon>Ascomycota</taxon>
        <taxon>Pezizomycotina</taxon>
        <taxon>Eurotiomycetes</taxon>
        <taxon>Chaetothyriomycetidae</taxon>
        <taxon>Phaeomoniellales</taxon>
        <taxon>Phaeomoniellaceae</taxon>
        <taxon>Phaeomoniella</taxon>
    </lineage>
</organism>
<proteinExistence type="predicted"/>
<feature type="region of interest" description="Disordered" evidence="1">
    <location>
        <begin position="155"/>
        <end position="212"/>
    </location>
</feature>
<feature type="compositionally biased region" description="Acidic residues" evidence="1">
    <location>
        <begin position="731"/>
        <end position="744"/>
    </location>
</feature>
<feature type="compositionally biased region" description="Basic and acidic residues" evidence="1">
    <location>
        <begin position="455"/>
        <end position="468"/>
    </location>
</feature>
<dbReference type="EMBL" id="LCWF01000204">
    <property type="protein sequence ID" value="KKY14891.1"/>
    <property type="molecule type" value="Genomic_DNA"/>
</dbReference>
<comment type="caution">
    <text evidence="2">The sequence shown here is derived from an EMBL/GenBank/DDBJ whole genome shotgun (WGS) entry which is preliminary data.</text>
</comment>
<dbReference type="InterPro" id="IPR018822">
    <property type="entry name" value="UPF0646"/>
</dbReference>
<dbReference type="OrthoDB" id="5339076at2759"/>
<feature type="compositionally biased region" description="Polar residues" evidence="1">
    <location>
        <begin position="169"/>
        <end position="196"/>
    </location>
</feature>
<dbReference type="Pfam" id="PF10336">
    <property type="entry name" value="DUF2420"/>
    <property type="match status" value="1"/>
</dbReference>
<evidence type="ECO:0000313" key="2">
    <source>
        <dbReference type="EMBL" id="KKY14891.1"/>
    </source>
</evidence>
<dbReference type="Proteomes" id="UP000053317">
    <property type="component" value="Unassembled WGS sequence"/>
</dbReference>
<reference evidence="2 3" key="1">
    <citation type="submission" date="2015-05" db="EMBL/GenBank/DDBJ databases">
        <title>Distinctive expansion of gene families associated with plant cell wall degradation and secondary metabolism in the genomes of grapevine trunk pathogens.</title>
        <authorList>
            <person name="Lawrence D.P."/>
            <person name="Travadon R."/>
            <person name="Rolshausen P.E."/>
            <person name="Baumgartner K."/>
        </authorList>
    </citation>
    <scope>NUCLEOTIDE SEQUENCE [LARGE SCALE GENOMIC DNA]</scope>
    <source>
        <strain evidence="2">UCRPC4</strain>
    </source>
</reference>
<keyword evidence="3" id="KW-1185">Reference proteome</keyword>
<evidence type="ECO:0000313" key="3">
    <source>
        <dbReference type="Proteomes" id="UP000053317"/>
    </source>
</evidence>
<feature type="compositionally biased region" description="Basic and acidic residues" evidence="1">
    <location>
        <begin position="564"/>
        <end position="576"/>
    </location>
</feature>
<name>A0A0G2DXP6_PHACM</name>
<feature type="compositionally biased region" description="Polar residues" evidence="1">
    <location>
        <begin position="554"/>
        <end position="563"/>
    </location>
</feature>
<reference evidence="2 3" key="2">
    <citation type="submission" date="2015-05" db="EMBL/GenBank/DDBJ databases">
        <authorList>
            <person name="Morales-Cruz A."/>
            <person name="Amrine K.C."/>
            <person name="Cantu D."/>
        </authorList>
    </citation>
    <scope>NUCLEOTIDE SEQUENCE [LARGE SCALE GENOMIC DNA]</scope>
    <source>
        <strain evidence="2">UCRPC4</strain>
    </source>
</reference>